<gene>
    <name evidence="5" type="ORF">I6N95_14480</name>
</gene>
<keyword evidence="6" id="KW-1185">Reference proteome</keyword>
<evidence type="ECO:0000256" key="2">
    <source>
        <dbReference type="ARBA" id="ARBA00023125"/>
    </source>
</evidence>
<keyword evidence="2" id="KW-0238">DNA-binding</keyword>
<dbReference type="GO" id="GO:0003700">
    <property type="term" value="F:DNA-binding transcription factor activity"/>
    <property type="evidence" value="ECO:0007669"/>
    <property type="project" value="InterPro"/>
</dbReference>
<dbReference type="SMART" id="SM01134">
    <property type="entry name" value="DeoRC"/>
    <property type="match status" value="1"/>
</dbReference>
<dbReference type="SUPFAM" id="SSF100950">
    <property type="entry name" value="NagB/RpiA/CoA transferase-like"/>
    <property type="match status" value="1"/>
</dbReference>
<dbReference type="InterPro" id="IPR036390">
    <property type="entry name" value="WH_DNA-bd_sf"/>
</dbReference>
<dbReference type="EMBL" id="JAEEGA010000009">
    <property type="protein sequence ID" value="MBP1042222.1"/>
    <property type="molecule type" value="Genomic_DNA"/>
</dbReference>
<dbReference type="Pfam" id="PF00455">
    <property type="entry name" value="DeoRC"/>
    <property type="match status" value="1"/>
</dbReference>
<dbReference type="PRINTS" id="PR00037">
    <property type="entry name" value="HTHLACR"/>
</dbReference>
<dbReference type="PROSITE" id="PS00894">
    <property type="entry name" value="HTH_DEOR_1"/>
    <property type="match status" value="1"/>
</dbReference>
<dbReference type="InterPro" id="IPR036388">
    <property type="entry name" value="WH-like_DNA-bd_sf"/>
</dbReference>
<dbReference type="PANTHER" id="PTHR30363:SF44">
    <property type="entry name" value="AGA OPERON TRANSCRIPTIONAL REPRESSOR-RELATED"/>
    <property type="match status" value="1"/>
</dbReference>
<sequence length="259" mass="28649">MKENFNLYAEERKNKIIALLEEAGRIEVPDLVELFKVSGTTIRNDLRELEKEERLTRTHGGAIKIQKRSFEDRPGIRMATEEKKQIAKKAVSFIEDGDSIAIDTGTSCLAFAQALIQSELLNIKVITNDLTVAALLEDQTDYTVFFTGGVIRNGFHYTSGEHVVSSLKGFLVDKVILGTTSFSIKNGFSTPNFGISEIKRSLIAIGKKRIVLCEAAKIGKDSLNIFASINDIELLITDSQLSKPLEKSLEHSPISFVVA</sequence>
<organism evidence="5 6">
    <name type="scientific">Vagococcus allomyrinae</name>
    <dbReference type="NCBI Taxonomy" id="2794353"/>
    <lineage>
        <taxon>Bacteria</taxon>
        <taxon>Bacillati</taxon>
        <taxon>Bacillota</taxon>
        <taxon>Bacilli</taxon>
        <taxon>Lactobacillales</taxon>
        <taxon>Enterococcaceae</taxon>
        <taxon>Vagococcus</taxon>
    </lineage>
</organism>
<evidence type="ECO:0000256" key="1">
    <source>
        <dbReference type="ARBA" id="ARBA00023015"/>
    </source>
</evidence>
<dbReference type="SMART" id="SM00420">
    <property type="entry name" value="HTH_DEOR"/>
    <property type="match status" value="1"/>
</dbReference>
<protein>
    <submittedName>
        <fullName evidence="5">DeoR/GlpR transcriptional regulator</fullName>
    </submittedName>
</protein>
<dbReference type="GO" id="GO:0003677">
    <property type="term" value="F:DNA binding"/>
    <property type="evidence" value="ECO:0007669"/>
    <property type="project" value="UniProtKB-KW"/>
</dbReference>
<dbReference type="SUPFAM" id="SSF46785">
    <property type="entry name" value="Winged helix' DNA-binding domain"/>
    <property type="match status" value="1"/>
</dbReference>
<comment type="caution">
    <text evidence="5">The sequence shown here is derived from an EMBL/GenBank/DDBJ whole genome shotgun (WGS) entry which is preliminary data.</text>
</comment>
<dbReference type="InterPro" id="IPR037171">
    <property type="entry name" value="NagB/RpiA_transferase-like"/>
</dbReference>
<dbReference type="PROSITE" id="PS51000">
    <property type="entry name" value="HTH_DEOR_2"/>
    <property type="match status" value="1"/>
</dbReference>
<dbReference type="Gene3D" id="1.10.10.10">
    <property type="entry name" value="Winged helix-like DNA-binding domain superfamily/Winged helix DNA-binding domain"/>
    <property type="match status" value="1"/>
</dbReference>
<reference evidence="5" key="1">
    <citation type="submission" date="2020-12" db="EMBL/GenBank/DDBJ databases">
        <title>Vagococcus allomyrinae sp. nov. and Enterococcus lavae sp. nov., isolated from the larvae of Allomyrina dichotoma.</title>
        <authorList>
            <person name="Lee S.D."/>
        </authorList>
    </citation>
    <scope>NUCLEOTIDE SEQUENCE</scope>
    <source>
        <strain evidence="5">BWB3-3</strain>
    </source>
</reference>
<dbReference type="InterPro" id="IPR018356">
    <property type="entry name" value="Tscrpt_reg_HTH_DeoR_CS"/>
</dbReference>
<dbReference type="InterPro" id="IPR014036">
    <property type="entry name" value="DeoR-like_C"/>
</dbReference>
<dbReference type="PANTHER" id="PTHR30363">
    <property type="entry name" value="HTH-TYPE TRANSCRIPTIONAL REGULATOR SRLR-RELATED"/>
    <property type="match status" value="1"/>
</dbReference>
<keyword evidence="3" id="KW-0804">Transcription</keyword>
<evidence type="ECO:0000313" key="5">
    <source>
        <dbReference type="EMBL" id="MBP1042222.1"/>
    </source>
</evidence>
<evidence type="ECO:0000259" key="4">
    <source>
        <dbReference type="PROSITE" id="PS51000"/>
    </source>
</evidence>
<dbReference type="Gene3D" id="3.40.50.1360">
    <property type="match status" value="1"/>
</dbReference>
<evidence type="ECO:0000313" key="6">
    <source>
        <dbReference type="Proteomes" id="UP000674938"/>
    </source>
</evidence>
<name>A0A940SSQ3_9ENTE</name>
<dbReference type="Proteomes" id="UP000674938">
    <property type="component" value="Unassembled WGS sequence"/>
</dbReference>
<dbReference type="InterPro" id="IPR050313">
    <property type="entry name" value="Carb_Metab_HTH_regulators"/>
</dbReference>
<dbReference type="AlphaFoldDB" id="A0A940SSQ3"/>
<evidence type="ECO:0000256" key="3">
    <source>
        <dbReference type="ARBA" id="ARBA00023163"/>
    </source>
</evidence>
<feature type="domain" description="HTH deoR-type" evidence="4">
    <location>
        <begin position="9"/>
        <end position="64"/>
    </location>
</feature>
<dbReference type="InterPro" id="IPR001034">
    <property type="entry name" value="DeoR_HTH"/>
</dbReference>
<keyword evidence="1" id="KW-0805">Transcription regulation</keyword>
<proteinExistence type="predicted"/>
<dbReference type="Pfam" id="PF08220">
    <property type="entry name" value="HTH_DeoR"/>
    <property type="match status" value="1"/>
</dbReference>
<accession>A0A940SSQ3</accession>